<organism evidence="14 15">
    <name type="scientific">Corallococcus terminator</name>
    <dbReference type="NCBI Taxonomy" id="2316733"/>
    <lineage>
        <taxon>Bacteria</taxon>
        <taxon>Pseudomonadati</taxon>
        <taxon>Myxococcota</taxon>
        <taxon>Myxococcia</taxon>
        <taxon>Myxococcales</taxon>
        <taxon>Cystobacterineae</taxon>
        <taxon>Myxococcaceae</taxon>
        <taxon>Corallococcus</taxon>
    </lineage>
</organism>
<dbReference type="InterPro" id="IPR023612">
    <property type="entry name" value="Peptidase_M4"/>
</dbReference>
<comment type="subcellular location">
    <subcellularLocation>
        <location evidence="9">Secreted</location>
    </subcellularLocation>
</comment>
<sequence length="635" mass="66206">MTRNTRWLLAGLSFTLSACGAGGPDLEAPALAPSGIIKNSSQREVEAALAALPGAQVLDAHADGVPSSLKGELGATGRPITGASAWQAHALLEPTLARVLPAFRLKMKDVTPVGIRRDELGHTHVRYAQVKAGLPVVGEELLVHLDEAGRVYLVNSTARDGEGTLEAARVSPERAREAALAATSGGQSAEVPREVFVRPTPDAALVRAFEVVVSGEAPDGLPVKDHVFISAADGVEVLRTSEIHTALNRRVCSVGGPTNGWCRLEGQLPTGDAILDKTYDNLGFFYDCFQQNYAYDSYNGAGAQLKANVHATSPYPNAYWNGSTMVCSDGDGISSGSPCTDPDVVVHEFTHAVTSANSNLIYSGESGALSESLSDIFAATCGSWASGTWSTTTDIWHIGELVVTPNTPGDALRYMNDPALDGASLDYYPQFAPGTDVHYGSGVPNLAFKLLATGGVHPRGKSTVNVTGIGVQAAGRIFHYANANLFLASTNLAQAKTATRQAAQSLGYSSAIQNAVDAAWLAVGVGVEPPPPPCTVLPNNTTVSNLSGAAGSKQYYCFDVPANTASTVSVSGGTGDVDLYTRFGNAPTATTYSCRPYLGGNTETCNLGTQAAAGRQWILLSAFSAYSGVSLSVSY</sequence>
<evidence type="ECO:0000259" key="11">
    <source>
        <dbReference type="Pfam" id="PF02868"/>
    </source>
</evidence>
<dbReference type="PRINTS" id="PR00730">
    <property type="entry name" value="THERMOLYSIN"/>
</dbReference>
<dbReference type="PANTHER" id="PTHR33794">
    <property type="entry name" value="BACILLOLYSIN"/>
    <property type="match status" value="1"/>
</dbReference>
<reference evidence="15" key="1">
    <citation type="submission" date="2018-09" db="EMBL/GenBank/DDBJ databases">
        <authorList>
            <person name="Livingstone P.G."/>
            <person name="Whitworth D.E."/>
        </authorList>
    </citation>
    <scope>NUCLEOTIDE SEQUENCE [LARGE SCALE GENOMIC DNA]</scope>
    <source>
        <strain evidence="15">CA054A</strain>
    </source>
</reference>
<dbReference type="InterPro" id="IPR007280">
    <property type="entry name" value="Peptidase_C_arc/bac"/>
</dbReference>
<dbReference type="GO" id="GO:0046872">
    <property type="term" value="F:metal ion binding"/>
    <property type="evidence" value="ECO:0007669"/>
    <property type="project" value="UniProtKB-UniRule"/>
</dbReference>
<dbReference type="Pfam" id="PF01447">
    <property type="entry name" value="Peptidase_M4"/>
    <property type="match status" value="1"/>
</dbReference>
<dbReference type="GO" id="GO:0005576">
    <property type="term" value="C:extracellular region"/>
    <property type="evidence" value="ECO:0007669"/>
    <property type="project" value="UniProtKB-SubCell"/>
</dbReference>
<feature type="domain" description="FTP" evidence="13">
    <location>
        <begin position="113"/>
        <end position="157"/>
    </location>
</feature>
<dbReference type="Gene3D" id="3.10.450.490">
    <property type="match status" value="1"/>
</dbReference>
<evidence type="ECO:0000256" key="1">
    <source>
        <dbReference type="ARBA" id="ARBA00009388"/>
    </source>
</evidence>
<evidence type="ECO:0000313" key="14">
    <source>
        <dbReference type="EMBL" id="RKG84138.1"/>
    </source>
</evidence>
<evidence type="ECO:0000256" key="3">
    <source>
        <dbReference type="ARBA" id="ARBA00022723"/>
    </source>
</evidence>
<evidence type="ECO:0000313" key="15">
    <source>
        <dbReference type="Proteomes" id="UP000268094"/>
    </source>
</evidence>
<comment type="cofactor">
    <cofactor evidence="9">
        <name>Zn(2+)</name>
        <dbReference type="ChEBI" id="CHEBI:29105"/>
    </cofactor>
</comment>
<dbReference type="InterPro" id="IPR050728">
    <property type="entry name" value="Zinc_Metalloprotease_M4"/>
</dbReference>
<dbReference type="Gene3D" id="3.10.170.10">
    <property type="match status" value="1"/>
</dbReference>
<dbReference type="InterPro" id="IPR013856">
    <property type="entry name" value="Peptidase_M4_domain"/>
</dbReference>
<dbReference type="Proteomes" id="UP000268094">
    <property type="component" value="Unassembled WGS sequence"/>
</dbReference>
<comment type="caution">
    <text evidence="14">The sequence shown here is derived from an EMBL/GenBank/DDBJ whole genome shotgun (WGS) entry which is preliminary data.</text>
</comment>
<gene>
    <name evidence="14" type="ORF">D7V88_22605</name>
</gene>
<accession>A0A3A8IN57</accession>
<keyword evidence="7 9" id="KW-0482">Metalloprotease</keyword>
<feature type="domain" description="Peptidase M4" evidence="10">
    <location>
        <begin position="281"/>
        <end position="355"/>
    </location>
</feature>
<evidence type="ECO:0000256" key="9">
    <source>
        <dbReference type="RuleBase" id="RU366073"/>
    </source>
</evidence>
<keyword evidence="2 9" id="KW-0645">Protease</keyword>
<dbReference type="EC" id="3.4.24.-" evidence="9"/>
<dbReference type="GO" id="GO:0006508">
    <property type="term" value="P:proteolysis"/>
    <property type="evidence" value="ECO:0007669"/>
    <property type="project" value="UniProtKB-KW"/>
</dbReference>
<evidence type="ECO:0000259" key="10">
    <source>
        <dbReference type="Pfam" id="PF01447"/>
    </source>
</evidence>
<dbReference type="SUPFAM" id="SSF55486">
    <property type="entry name" value="Metalloproteases ('zincins'), catalytic domain"/>
    <property type="match status" value="1"/>
</dbReference>
<feature type="domain" description="Peptidase M4 C-terminal" evidence="11">
    <location>
        <begin position="358"/>
        <end position="525"/>
    </location>
</feature>
<name>A0A3A8IN57_9BACT</name>
<feature type="domain" description="Peptidase C-terminal archaeal/bacterial" evidence="12">
    <location>
        <begin position="554"/>
        <end position="607"/>
    </location>
</feature>
<feature type="chain" id="PRO_5023156819" description="Neutral metalloproteinase" evidence="9">
    <location>
        <begin position="21"/>
        <end position="635"/>
    </location>
</feature>
<evidence type="ECO:0000256" key="6">
    <source>
        <dbReference type="ARBA" id="ARBA00022833"/>
    </source>
</evidence>
<dbReference type="InterPro" id="IPR011096">
    <property type="entry name" value="FTP_domain"/>
</dbReference>
<dbReference type="Gene3D" id="2.60.120.380">
    <property type="match status" value="1"/>
</dbReference>
<dbReference type="Gene3D" id="1.10.390.10">
    <property type="entry name" value="Neutral Protease Domain 2"/>
    <property type="match status" value="1"/>
</dbReference>
<evidence type="ECO:0000256" key="5">
    <source>
        <dbReference type="ARBA" id="ARBA00022801"/>
    </source>
</evidence>
<keyword evidence="15" id="KW-1185">Reference proteome</keyword>
<dbReference type="InterPro" id="IPR027268">
    <property type="entry name" value="Peptidase_M4/M1_CTD_sf"/>
</dbReference>
<keyword evidence="4 9" id="KW-0732">Signal</keyword>
<dbReference type="CDD" id="cd09597">
    <property type="entry name" value="M4_TLP"/>
    <property type="match status" value="1"/>
</dbReference>
<feature type="active site" description="Proton donor" evidence="8">
    <location>
        <position position="438"/>
    </location>
</feature>
<dbReference type="RefSeq" id="WP_120542725.1">
    <property type="nucleotide sequence ID" value="NZ_RAVZ01000163.1"/>
</dbReference>
<keyword evidence="6 9" id="KW-0862">Zinc</keyword>
<protein>
    <recommendedName>
        <fullName evidence="9">Neutral metalloproteinase</fullName>
        <ecNumber evidence="9">3.4.24.-</ecNumber>
    </recommendedName>
</protein>
<evidence type="ECO:0000256" key="2">
    <source>
        <dbReference type="ARBA" id="ARBA00022670"/>
    </source>
</evidence>
<dbReference type="Pfam" id="PF02868">
    <property type="entry name" value="Peptidase_M4_C"/>
    <property type="match status" value="1"/>
</dbReference>
<dbReference type="Pfam" id="PF07504">
    <property type="entry name" value="FTP"/>
    <property type="match status" value="1"/>
</dbReference>
<evidence type="ECO:0000259" key="12">
    <source>
        <dbReference type="Pfam" id="PF04151"/>
    </source>
</evidence>
<feature type="signal peptide" evidence="9">
    <location>
        <begin position="1"/>
        <end position="20"/>
    </location>
</feature>
<dbReference type="PROSITE" id="PS51257">
    <property type="entry name" value="PROKAR_LIPOPROTEIN"/>
    <property type="match status" value="1"/>
</dbReference>
<comment type="similarity">
    <text evidence="1 9">Belongs to the peptidase M4 family.</text>
</comment>
<dbReference type="Pfam" id="PF04151">
    <property type="entry name" value="PPC"/>
    <property type="match status" value="1"/>
</dbReference>
<proteinExistence type="inferred from homology"/>
<feature type="active site" evidence="8">
    <location>
        <position position="348"/>
    </location>
</feature>
<dbReference type="AlphaFoldDB" id="A0A3A8IN57"/>
<evidence type="ECO:0000256" key="7">
    <source>
        <dbReference type="ARBA" id="ARBA00023049"/>
    </source>
</evidence>
<keyword evidence="9" id="KW-0964">Secreted</keyword>
<dbReference type="OrthoDB" id="5479586at2"/>
<dbReference type="InterPro" id="IPR001570">
    <property type="entry name" value="Peptidase_M4_C_domain"/>
</dbReference>
<dbReference type="EMBL" id="RAVZ01000163">
    <property type="protein sequence ID" value="RKG84138.1"/>
    <property type="molecule type" value="Genomic_DNA"/>
</dbReference>
<evidence type="ECO:0000256" key="8">
    <source>
        <dbReference type="PIRSR" id="PIRSR623612-1"/>
    </source>
</evidence>
<evidence type="ECO:0000259" key="13">
    <source>
        <dbReference type="Pfam" id="PF07504"/>
    </source>
</evidence>
<evidence type="ECO:0000256" key="4">
    <source>
        <dbReference type="ARBA" id="ARBA00022729"/>
    </source>
</evidence>
<keyword evidence="5 9" id="KW-0378">Hydrolase</keyword>
<keyword evidence="3" id="KW-0479">Metal-binding</keyword>
<dbReference type="PANTHER" id="PTHR33794:SF1">
    <property type="entry name" value="BACILLOLYSIN"/>
    <property type="match status" value="1"/>
</dbReference>
<comment type="function">
    <text evidence="9">Extracellular zinc metalloprotease.</text>
</comment>
<dbReference type="GO" id="GO:0004222">
    <property type="term" value="F:metalloendopeptidase activity"/>
    <property type="evidence" value="ECO:0007669"/>
    <property type="project" value="UniProtKB-UniRule"/>
</dbReference>